<dbReference type="AlphaFoldDB" id="A0A830FAV5"/>
<keyword evidence="3" id="KW-1185">Reference proteome</keyword>
<dbReference type="Proteomes" id="UP000628840">
    <property type="component" value="Unassembled WGS sequence"/>
</dbReference>
<evidence type="ECO:0000313" key="2">
    <source>
        <dbReference type="EMBL" id="GGL36550.1"/>
    </source>
</evidence>
<dbReference type="RefSeq" id="WP_188883619.1">
    <property type="nucleotide sequence ID" value="NZ_BMPF01000003.1"/>
</dbReference>
<evidence type="ECO:0000256" key="1">
    <source>
        <dbReference type="SAM" id="Phobius"/>
    </source>
</evidence>
<keyword evidence="1" id="KW-0812">Transmembrane</keyword>
<feature type="transmembrane region" description="Helical" evidence="1">
    <location>
        <begin position="20"/>
        <end position="38"/>
    </location>
</feature>
<protein>
    <submittedName>
        <fullName evidence="2">Uncharacterized protein</fullName>
    </submittedName>
</protein>
<proteinExistence type="predicted"/>
<dbReference type="EMBL" id="BMPF01000003">
    <property type="protein sequence ID" value="GGL36550.1"/>
    <property type="molecule type" value="Genomic_DNA"/>
</dbReference>
<name>A0A830FAV5_9EURY</name>
<comment type="caution">
    <text evidence="2">The sequence shown here is derived from an EMBL/GenBank/DDBJ whole genome shotgun (WGS) entry which is preliminary data.</text>
</comment>
<feature type="transmembrane region" description="Helical" evidence="1">
    <location>
        <begin position="44"/>
        <end position="62"/>
    </location>
</feature>
<accession>A0A830FAV5</accession>
<gene>
    <name evidence="2" type="ORF">GCM10009037_20110</name>
</gene>
<evidence type="ECO:0000313" key="3">
    <source>
        <dbReference type="Proteomes" id="UP000628840"/>
    </source>
</evidence>
<organism evidence="2 3">
    <name type="scientific">Halarchaeum grantii</name>
    <dbReference type="NCBI Taxonomy" id="1193105"/>
    <lineage>
        <taxon>Archaea</taxon>
        <taxon>Methanobacteriati</taxon>
        <taxon>Methanobacteriota</taxon>
        <taxon>Stenosarchaea group</taxon>
        <taxon>Halobacteria</taxon>
        <taxon>Halobacteriales</taxon>
        <taxon>Halobacteriaceae</taxon>
    </lineage>
</organism>
<keyword evidence="1" id="KW-0472">Membrane</keyword>
<reference evidence="2 3" key="1">
    <citation type="journal article" date="2019" name="Int. J. Syst. Evol. Microbiol.">
        <title>The Global Catalogue of Microorganisms (GCM) 10K type strain sequencing project: providing services to taxonomists for standard genome sequencing and annotation.</title>
        <authorList>
            <consortium name="The Broad Institute Genomics Platform"/>
            <consortium name="The Broad Institute Genome Sequencing Center for Infectious Disease"/>
            <person name="Wu L."/>
            <person name="Ma J."/>
        </authorList>
    </citation>
    <scope>NUCLEOTIDE SEQUENCE [LARGE SCALE GENOMIC DNA]</scope>
    <source>
        <strain evidence="2 3">JCM 19585</strain>
    </source>
</reference>
<sequence length="73" mass="7880">MNLSNWPVIRQLREFGGDDAIVDALIVVGLALVIAGALVGRHPAVVGAATLYVVAVAVYPVYRALRRRTQNRP</sequence>
<keyword evidence="1" id="KW-1133">Transmembrane helix</keyword>